<feature type="transmembrane region" description="Helical" evidence="1">
    <location>
        <begin position="111"/>
        <end position="130"/>
    </location>
</feature>
<feature type="transmembrane region" description="Helical" evidence="1">
    <location>
        <begin position="185"/>
        <end position="204"/>
    </location>
</feature>
<sequence>MGNIPRRLKYYIVFLFLISSIVFYSLYINNTFYDLKFLIIFILLSAIAESLPIPLPNEGAVSVGFAISLASVIIGGPLIGALVTAVGVFLRVVKLPGRGYVHLFNTPIYKTIFNVSQMIIVIGLTGIVYIKTGGVVGSSDFITAPLAILASFTVYVLLNTVIMAELMSLLSGQSIIKMWMRNLKWIIPNAAAVSALGLIIALAYFKLGAFAVVIFFGPLLLARHSFKLYVDMKHVYMETIQALTNAMEAKDAYTSGHAERVGKYAVKLARALNLSDRRIENIKNAAILHDIGKIGIDDQILRKPGKLTYEEYEKIKKHPSIGAEILKEVNFLKEVSSIVRHHHERYDGKGYPDGLKEDEIPVEAAILAIADVYDAMTSDRPYRKALTKEVALSEIEKNAGTQFNPEFAKMFVKVMRNEGEKEMLTNVN</sequence>
<keyword evidence="1" id="KW-1133">Transmembrane helix</keyword>
<feature type="domain" description="HD-GYP" evidence="3">
    <location>
        <begin position="232"/>
        <end position="427"/>
    </location>
</feature>
<keyword evidence="1" id="KW-0812">Transmembrane</keyword>
<dbReference type="STRING" id="1156417.Y919_08190"/>
<dbReference type="InterPro" id="IPR037522">
    <property type="entry name" value="HD_GYP_dom"/>
</dbReference>
<dbReference type="Gene3D" id="1.10.3210.10">
    <property type="entry name" value="Hypothetical protein af1432"/>
    <property type="match status" value="1"/>
</dbReference>
<dbReference type="InterPro" id="IPR048430">
    <property type="entry name" value="MASE9"/>
</dbReference>
<dbReference type="EMBL" id="AZTB01000040">
    <property type="protein sequence ID" value="KGG80096.1"/>
    <property type="molecule type" value="Genomic_DNA"/>
</dbReference>
<dbReference type="SMART" id="SM00471">
    <property type="entry name" value="HDc"/>
    <property type="match status" value="1"/>
</dbReference>
<proteinExistence type="predicted"/>
<evidence type="ECO:0000313" key="4">
    <source>
        <dbReference type="EMBL" id="KGG80096.1"/>
    </source>
</evidence>
<dbReference type="AlphaFoldDB" id="A0A096DLF8"/>
<dbReference type="PANTHER" id="PTHR43155">
    <property type="entry name" value="CYCLIC DI-GMP PHOSPHODIESTERASE PA4108-RELATED"/>
    <property type="match status" value="1"/>
</dbReference>
<dbReference type="SUPFAM" id="SSF109604">
    <property type="entry name" value="HD-domain/PDEase-like"/>
    <property type="match status" value="1"/>
</dbReference>
<gene>
    <name evidence="4" type="ORF">Y919_08190</name>
</gene>
<dbReference type="InterPro" id="IPR006675">
    <property type="entry name" value="HDIG_dom"/>
</dbReference>
<feature type="transmembrane region" description="Helical" evidence="1">
    <location>
        <begin position="12"/>
        <end position="28"/>
    </location>
</feature>
<dbReference type="InterPro" id="IPR003607">
    <property type="entry name" value="HD/PDEase_dom"/>
</dbReference>
<reference evidence="4 5" key="1">
    <citation type="submission" date="2013-12" db="EMBL/GenBank/DDBJ databases">
        <title>Draft genome sequence of Caloranaerobacter sp. H53214.</title>
        <authorList>
            <person name="Jiang L.J."/>
            <person name="Shao Z.Z."/>
            <person name="Long M.N."/>
        </authorList>
    </citation>
    <scope>NUCLEOTIDE SEQUENCE [LARGE SCALE GENOMIC DNA]</scope>
    <source>
        <strain evidence="4 5">H53214</strain>
    </source>
</reference>
<dbReference type="PROSITE" id="PS51831">
    <property type="entry name" value="HD"/>
    <property type="match status" value="1"/>
</dbReference>
<organism evidence="4 5">
    <name type="scientific">Caloranaerobacter azorensis H53214</name>
    <dbReference type="NCBI Taxonomy" id="1156417"/>
    <lineage>
        <taxon>Bacteria</taxon>
        <taxon>Bacillati</taxon>
        <taxon>Bacillota</taxon>
        <taxon>Tissierellia</taxon>
        <taxon>Tissierellales</taxon>
        <taxon>Thermohalobacteraceae</taxon>
        <taxon>Caloranaerobacter</taxon>
    </lineage>
</organism>
<dbReference type="RefSeq" id="WP_035163885.1">
    <property type="nucleotide sequence ID" value="NZ_AZTB01000040.1"/>
</dbReference>
<comment type="caution">
    <text evidence="4">The sequence shown here is derived from an EMBL/GenBank/DDBJ whole genome shotgun (WGS) entry which is preliminary data.</text>
</comment>
<keyword evidence="1" id="KW-0472">Membrane</keyword>
<evidence type="ECO:0000259" key="2">
    <source>
        <dbReference type="PROSITE" id="PS51831"/>
    </source>
</evidence>
<accession>A0A096DLF8</accession>
<dbReference type="PANTHER" id="PTHR43155:SF2">
    <property type="entry name" value="CYCLIC DI-GMP PHOSPHODIESTERASE PA4108"/>
    <property type="match status" value="1"/>
</dbReference>
<dbReference type="NCBIfam" id="TIGR00277">
    <property type="entry name" value="HDIG"/>
    <property type="match status" value="1"/>
</dbReference>
<dbReference type="CDD" id="cd00077">
    <property type="entry name" value="HDc"/>
    <property type="match status" value="1"/>
</dbReference>
<feature type="transmembrane region" description="Helical" evidence="1">
    <location>
        <begin position="35"/>
        <end position="53"/>
    </location>
</feature>
<dbReference type="Proteomes" id="UP000029622">
    <property type="component" value="Unassembled WGS sequence"/>
</dbReference>
<evidence type="ECO:0000256" key="1">
    <source>
        <dbReference type="SAM" id="Phobius"/>
    </source>
</evidence>
<protein>
    <submittedName>
        <fullName evidence="4">Uncharacterized protein</fullName>
    </submittedName>
</protein>
<dbReference type="InterPro" id="IPR006674">
    <property type="entry name" value="HD_domain"/>
</dbReference>
<dbReference type="Pfam" id="PF13487">
    <property type="entry name" value="HD_5"/>
    <property type="match status" value="1"/>
</dbReference>
<feature type="domain" description="HD" evidence="2">
    <location>
        <begin position="254"/>
        <end position="376"/>
    </location>
</feature>
<feature type="transmembrane region" description="Helical" evidence="1">
    <location>
        <begin position="65"/>
        <end position="90"/>
    </location>
</feature>
<name>A0A096DLF8_9FIRM</name>
<evidence type="ECO:0000259" key="3">
    <source>
        <dbReference type="PROSITE" id="PS51832"/>
    </source>
</evidence>
<feature type="transmembrane region" description="Helical" evidence="1">
    <location>
        <begin position="142"/>
        <end position="164"/>
    </location>
</feature>
<evidence type="ECO:0000313" key="5">
    <source>
        <dbReference type="Proteomes" id="UP000029622"/>
    </source>
</evidence>
<dbReference type="Pfam" id="PF20972">
    <property type="entry name" value="MASE9"/>
    <property type="match status" value="1"/>
</dbReference>
<dbReference type="PROSITE" id="PS51832">
    <property type="entry name" value="HD_GYP"/>
    <property type="match status" value="1"/>
</dbReference>